<reference evidence="2 3" key="1">
    <citation type="submission" date="2019-11" db="EMBL/GenBank/DDBJ databases">
        <title>Bacillus idriensis genome.</title>
        <authorList>
            <person name="Konopka E.N."/>
            <person name="Newman J.D."/>
        </authorList>
    </citation>
    <scope>NUCLEOTIDE SEQUENCE [LARGE SCALE GENOMIC DNA]</scope>
    <source>
        <strain evidence="2 3">DSM 19097</strain>
    </source>
</reference>
<evidence type="ECO:0000313" key="2">
    <source>
        <dbReference type="EMBL" id="MRX54686.1"/>
    </source>
</evidence>
<keyword evidence="3" id="KW-1185">Reference proteome</keyword>
<dbReference type="EMBL" id="WKKF01000002">
    <property type="protein sequence ID" value="MRX54686.1"/>
    <property type="molecule type" value="Genomic_DNA"/>
</dbReference>
<dbReference type="InterPro" id="IPR002052">
    <property type="entry name" value="DNA_methylase_N6_adenine_CS"/>
</dbReference>
<evidence type="ECO:0000259" key="1">
    <source>
        <dbReference type="Pfam" id="PF13708"/>
    </source>
</evidence>
<dbReference type="Proteomes" id="UP000441585">
    <property type="component" value="Unassembled WGS sequence"/>
</dbReference>
<organism evidence="2 3">
    <name type="scientific">Metabacillus idriensis</name>
    <dbReference type="NCBI Taxonomy" id="324768"/>
    <lineage>
        <taxon>Bacteria</taxon>
        <taxon>Bacillati</taxon>
        <taxon>Bacillota</taxon>
        <taxon>Bacilli</taxon>
        <taxon>Bacillales</taxon>
        <taxon>Bacillaceae</taxon>
        <taxon>Metabacillus</taxon>
    </lineage>
</organism>
<comment type="caution">
    <text evidence="2">The sequence shown here is derived from an EMBL/GenBank/DDBJ whole genome shotgun (WGS) entry which is preliminary data.</text>
</comment>
<dbReference type="InterPro" id="IPR029063">
    <property type="entry name" value="SAM-dependent_MTases_sf"/>
</dbReference>
<dbReference type="SUPFAM" id="SSF53335">
    <property type="entry name" value="S-adenosyl-L-methionine-dependent methyltransferases"/>
    <property type="match status" value="1"/>
</dbReference>
<dbReference type="RefSeq" id="WP_154318699.1">
    <property type="nucleotide sequence ID" value="NZ_CAJGAA010000002.1"/>
</dbReference>
<gene>
    <name evidence="2" type="ORF">GJU41_11950</name>
</gene>
<sequence>MIEELLSMSIRGSLPKIKGMRWYTLRGRVLEPSAGKGNIVKYITEKGQSLKVDAIENDSELASFLMGSGYNVVWSDFLTFETFREYDAIVMNPPFSACDKHLLHAIKVASKQITKDCEIYAIINAETIKNPFSTARKELSRLLDLHDARIKFVSNAFTAAERKTGVEVALIYVKVNRNNASEDLYRRTVEAVNVKSSDQSTEISSALSTYVKHQEVQERLDDITRLISEYEMAIELVRESYDSNKRKADFLSYISNVNGGKLRTPIDTLAKDYEEDLSQLRSTYWQLILQTEKFMKMLTTEAREKLNRQLESASELEINATNIQMLLHAIMANSNDMLISSVVSMFEKITSYSRREFSTNMHYYNGWNTNEAYKIGKKIIYPFFTTFSEWDMGERENDFKGVDYRVKGFIFDLLKAFEPFRDVSYEFTKTGKGEYKNDILRFKIFIKGTVHVWFSDLKSLNKINYVCGRKFNWLPTEEEIKTNQKAREYVVKEFGKDSLNIKLLEAE</sequence>
<dbReference type="Pfam" id="PF13708">
    <property type="entry name" value="DUF4942"/>
    <property type="match status" value="1"/>
</dbReference>
<dbReference type="GO" id="GO:0032259">
    <property type="term" value="P:methylation"/>
    <property type="evidence" value="ECO:0007669"/>
    <property type="project" value="InterPro"/>
</dbReference>
<evidence type="ECO:0000313" key="3">
    <source>
        <dbReference type="Proteomes" id="UP000441585"/>
    </source>
</evidence>
<dbReference type="Gene3D" id="3.40.50.150">
    <property type="entry name" value="Vaccinia Virus protein VP39"/>
    <property type="match status" value="1"/>
</dbReference>
<feature type="domain" description="DUF4942" evidence="1">
    <location>
        <begin position="279"/>
        <end position="471"/>
    </location>
</feature>
<protein>
    <submittedName>
        <fullName evidence="2">DUF4942 domain-containing protein</fullName>
    </submittedName>
</protein>
<dbReference type="AlphaFoldDB" id="A0A6I2MCD0"/>
<name>A0A6I2MCD0_9BACI</name>
<dbReference type="GO" id="GO:0008168">
    <property type="term" value="F:methyltransferase activity"/>
    <property type="evidence" value="ECO:0007669"/>
    <property type="project" value="InterPro"/>
</dbReference>
<dbReference type="InterPro" id="IPR031339">
    <property type="entry name" value="DUF4942"/>
</dbReference>
<dbReference type="GO" id="GO:0003676">
    <property type="term" value="F:nucleic acid binding"/>
    <property type="evidence" value="ECO:0007669"/>
    <property type="project" value="InterPro"/>
</dbReference>
<proteinExistence type="predicted"/>
<dbReference type="CDD" id="cd02440">
    <property type="entry name" value="AdoMet_MTases"/>
    <property type="match status" value="1"/>
</dbReference>
<accession>A0A6I2MCD0</accession>
<dbReference type="PROSITE" id="PS00092">
    <property type="entry name" value="N6_MTASE"/>
    <property type="match status" value="1"/>
</dbReference>